<dbReference type="Proteomes" id="UP001354931">
    <property type="component" value="Unassembled WGS sequence"/>
</dbReference>
<comment type="caution">
    <text evidence="3">The sequence shown here is derived from an EMBL/GenBank/DDBJ whole genome shotgun (WGS) entry which is preliminary data.</text>
</comment>
<dbReference type="Gene3D" id="2.50.20.20">
    <property type="match status" value="1"/>
</dbReference>
<evidence type="ECO:0008006" key="5">
    <source>
        <dbReference type="Google" id="ProtNLM"/>
    </source>
</evidence>
<protein>
    <recommendedName>
        <fullName evidence="5">Lipoprotein</fullName>
    </recommendedName>
</protein>
<evidence type="ECO:0000256" key="1">
    <source>
        <dbReference type="SAM" id="MobiDB-lite"/>
    </source>
</evidence>
<evidence type="ECO:0000313" key="4">
    <source>
        <dbReference type="Proteomes" id="UP001354931"/>
    </source>
</evidence>
<sequence length="261" mass="26780">MNNTHVLSASTARRAATALACAAALVSLTACGGGSDKAADADSKPSSATDKPAKADAKPNGVDKLTAVELRAKGTETKAAAGSVREVMSRSDAKSDLRVSATECTGTVDLKDMGTFDVVRKGNDVWGKVDSTFSTWAKKNGAGTIKADQWMHGSPTAALTKVLVSYCHGEQFGEPEKNSLKLTKGSAAEVAGQPVATVVAKGADPSRQATFSVATTGKPYLLQQETPYSNGTGMATITWSDFGTPVGAKAPTGKIVTAPKI</sequence>
<keyword evidence="4" id="KW-1185">Reference proteome</keyword>
<dbReference type="RefSeq" id="WP_326017520.1">
    <property type="nucleotide sequence ID" value="NZ_JAOZYC010000117.1"/>
</dbReference>
<accession>A0ABU6F5X4</accession>
<feature type="region of interest" description="Disordered" evidence="1">
    <location>
        <begin position="33"/>
        <end position="62"/>
    </location>
</feature>
<feature type="signal peptide" evidence="2">
    <location>
        <begin position="1"/>
        <end position="32"/>
    </location>
</feature>
<organism evidence="3 4">
    <name type="scientific">Streptomyces endophyticus</name>
    <dbReference type="NCBI Taxonomy" id="714166"/>
    <lineage>
        <taxon>Bacteria</taxon>
        <taxon>Bacillati</taxon>
        <taxon>Actinomycetota</taxon>
        <taxon>Actinomycetes</taxon>
        <taxon>Kitasatosporales</taxon>
        <taxon>Streptomycetaceae</taxon>
        <taxon>Streptomyces</taxon>
    </lineage>
</organism>
<gene>
    <name evidence="3" type="ORF">OKJ99_18105</name>
</gene>
<keyword evidence="2" id="KW-0732">Signal</keyword>
<feature type="chain" id="PRO_5047495544" description="Lipoprotein" evidence="2">
    <location>
        <begin position="33"/>
        <end position="261"/>
    </location>
</feature>
<name>A0ABU6F5X4_9ACTN</name>
<evidence type="ECO:0000256" key="2">
    <source>
        <dbReference type="SAM" id="SignalP"/>
    </source>
</evidence>
<dbReference type="EMBL" id="JAOZYC010000117">
    <property type="protein sequence ID" value="MEB8339410.1"/>
    <property type="molecule type" value="Genomic_DNA"/>
</dbReference>
<proteinExistence type="predicted"/>
<reference evidence="3 4" key="1">
    <citation type="submission" date="2022-10" db="EMBL/GenBank/DDBJ databases">
        <authorList>
            <person name="Xie J."/>
            <person name="Shen N."/>
        </authorList>
    </citation>
    <scope>NUCLEOTIDE SEQUENCE [LARGE SCALE GENOMIC DNA]</scope>
    <source>
        <strain evidence="3 4">YIM65594</strain>
    </source>
</reference>
<evidence type="ECO:0000313" key="3">
    <source>
        <dbReference type="EMBL" id="MEB8339410.1"/>
    </source>
</evidence>